<comment type="subcellular location">
    <subcellularLocation>
        <location evidence="2 19">Cell membrane</location>
        <topology evidence="2 19">Multi-pass membrane protein</topology>
    </subcellularLocation>
</comment>
<feature type="transmembrane region" description="Helical" evidence="19">
    <location>
        <begin position="112"/>
        <end position="133"/>
    </location>
</feature>
<comment type="similarity">
    <text evidence="4 19">Belongs to the CobS family.</text>
</comment>
<keyword evidence="13 19" id="KW-0472">Membrane</keyword>
<evidence type="ECO:0000256" key="19">
    <source>
        <dbReference type="HAMAP-Rule" id="MF_00719"/>
    </source>
</evidence>
<dbReference type="HAMAP" id="MF_00719">
    <property type="entry name" value="CobS"/>
    <property type="match status" value="1"/>
</dbReference>
<keyword evidence="9 19" id="KW-0808">Transferase</keyword>
<dbReference type="EC" id="2.7.8.26" evidence="5 19"/>
<dbReference type="GO" id="GO:0051073">
    <property type="term" value="F:adenosylcobinamide-GDP ribazoletransferase activity"/>
    <property type="evidence" value="ECO:0007669"/>
    <property type="project" value="UniProtKB-UniRule"/>
</dbReference>
<evidence type="ECO:0000256" key="8">
    <source>
        <dbReference type="ARBA" id="ARBA00022573"/>
    </source>
</evidence>
<comment type="catalytic activity">
    <reaction evidence="17 19">
        <text>alpha-ribazole + adenosylcob(III)inamide-GDP = adenosylcob(III)alamin + GMP + H(+)</text>
        <dbReference type="Rhea" id="RHEA:16049"/>
        <dbReference type="ChEBI" id="CHEBI:10329"/>
        <dbReference type="ChEBI" id="CHEBI:15378"/>
        <dbReference type="ChEBI" id="CHEBI:18408"/>
        <dbReference type="ChEBI" id="CHEBI:58115"/>
        <dbReference type="ChEBI" id="CHEBI:60487"/>
        <dbReference type="EC" id="2.7.8.26"/>
    </reaction>
</comment>
<evidence type="ECO:0000256" key="1">
    <source>
        <dbReference type="ARBA" id="ARBA00001946"/>
    </source>
</evidence>
<keyword evidence="21" id="KW-1185">Reference proteome</keyword>
<keyword evidence="10 19" id="KW-0812">Transmembrane</keyword>
<feature type="transmembrane region" description="Helical" evidence="19">
    <location>
        <begin position="139"/>
        <end position="160"/>
    </location>
</feature>
<evidence type="ECO:0000256" key="10">
    <source>
        <dbReference type="ARBA" id="ARBA00022692"/>
    </source>
</evidence>
<reference evidence="21" key="1">
    <citation type="submission" date="2016-10" db="EMBL/GenBank/DDBJ databases">
        <authorList>
            <person name="Varghese N."/>
            <person name="Submissions S."/>
        </authorList>
    </citation>
    <scope>NUCLEOTIDE SEQUENCE [LARGE SCALE GENOMIC DNA]</scope>
    <source>
        <strain evidence="21">DSM 22127</strain>
    </source>
</reference>
<evidence type="ECO:0000256" key="15">
    <source>
        <dbReference type="ARBA" id="ARBA00032605"/>
    </source>
</evidence>
<evidence type="ECO:0000256" key="5">
    <source>
        <dbReference type="ARBA" id="ARBA00013200"/>
    </source>
</evidence>
<keyword evidence="11 19" id="KW-0460">Magnesium</keyword>
<comment type="function">
    <text evidence="14 19">Joins adenosylcobinamide-GDP and alpha-ribazole to generate adenosylcobalamin (Ado-cobalamin). Also synthesizes adenosylcobalamin 5'-phosphate from adenosylcobinamide-GDP and alpha-ribazole 5'-phosphate.</text>
</comment>
<evidence type="ECO:0000256" key="7">
    <source>
        <dbReference type="ARBA" id="ARBA00022475"/>
    </source>
</evidence>
<dbReference type="Pfam" id="PF02654">
    <property type="entry name" value="CobS"/>
    <property type="match status" value="1"/>
</dbReference>
<keyword evidence="12 19" id="KW-1133">Transmembrane helix</keyword>
<evidence type="ECO:0000256" key="13">
    <source>
        <dbReference type="ARBA" id="ARBA00023136"/>
    </source>
</evidence>
<proteinExistence type="inferred from homology"/>
<evidence type="ECO:0000256" key="6">
    <source>
        <dbReference type="ARBA" id="ARBA00015850"/>
    </source>
</evidence>
<dbReference type="EMBL" id="LT629757">
    <property type="protein sequence ID" value="SDS04983.1"/>
    <property type="molecule type" value="Genomic_DNA"/>
</dbReference>
<dbReference type="RefSeq" id="WP_172833870.1">
    <property type="nucleotide sequence ID" value="NZ_LT629757.1"/>
</dbReference>
<dbReference type="GO" id="GO:0008818">
    <property type="term" value="F:cobalamin 5'-phosphate synthase activity"/>
    <property type="evidence" value="ECO:0007669"/>
    <property type="project" value="UniProtKB-UniRule"/>
</dbReference>
<evidence type="ECO:0000256" key="3">
    <source>
        <dbReference type="ARBA" id="ARBA00004663"/>
    </source>
</evidence>
<dbReference type="PANTHER" id="PTHR34148">
    <property type="entry name" value="ADENOSYLCOBINAMIDE-GDP RIBAZOLETRANSFERASE"/>
    <property type="match status" value="1"/>
</dbReference>
<dbReference type="UniPathway" id="UPA00148">
    <property type="reaction ID" value="UER00238"/>
</dbReference>
<feature type="transmembrane region" description="Helical" evidence="19">
    <location>
        <begin position="205"/>
        <end position="223"/>
    </location>
</feature>
<feature type="transmembrane region" description="Helical" evidence="19">
    <location>
        <begin position="235"/>
        <end position="262"/>
    </location>
</feature>
<feature type="transmembrane region" description="Helical" evidence="19">
    <location>
        <begin position="180"/>
        <end position="199"/>
    </location>
</feature>
<evidence type="ECO:0000256" key="2">
    <source>
        <dbReference type="ARBA" id="ARBA00004651"/>
    </source>
</evidence>
<evidence type="ECO:0000256" key="4">
    <source>
        <dbReference type="ARBA" id="ARBA00010561"/>
    </source>
</evidence>
<sequence>MLSDAWRLAVGTLTVVRVRPPVTVDRRTAGAAVLLAPLAVLPLGVGVAVVLELGDRLSAPPLVAGLLAVAVLVLGTRALHVDGLSDTADGLTASYDRERSLAVMHSGTSGPAGGVAVLLVLGVQAAAFASLVLPSRGPVLAGVLVCLSRCALALACARGVPAARPDGLGTTFAGSVGRPAAVGTWLAALVVAALVAGWVGPGPLVLRAAAGVLLAAGVVLLVVRRATHRLGGVTGDVLGAAVELCLAALLVGVAGAATVVLAG</sequence>
<organism evidence="20 21">
    <name type="scientific">Nocardioides scoriae</name>
    <dbReference type="NCBI Taxonomy" id="642780"/>
    <lineage>
        <taxon>Bacteria</taxon>
        <taxon>Bacillati</taxon>
        <taxon>Actinomycetota</taxon>
        <taxon>Actinomycetes</taxon>
        <taxon>Propionibacteriales</taxon>
        <taxon>Nocardioidaceae</taxon>
        <taxon>Nocardioides</taxon>
    </lineage>
</organism>
<comment type="cofactor">
    <cofactor evidence="1 19">
        <name>Mg(2+)</name>
        <dbReference type="ChEBI" id="CHEBI:18420"/>
    </cofactor>
</comment>
<evidence type="ECO:0000256" key="17">
    <source>
        <dbReference type="ARBA" id="ARBA00048623"/>
    </source>
</evidence>
<feature type="transmembrane region" description="Helical" evidence="19">
    <location>
        <begin position="29"/>
        <end position="51"/>
    </location>
</feature>
<comment type="pathway">
    <text evidence="3 19">Cofactor biosynthesis; adenosylcobalamin biosynthesis; adenosylcobalamin from cob(II)yrinate a,c-diamide: step 7/7.</text>
</comment>
<accession>A0A1H1P1C3</accession>
<protein>
    <recommendedName>
        <fullName evidence="6 19">Adenosylcobinamide-GDP ribazoletransferase</fullName>
        <ecNumber evidence="5 19">2.7.8.26</ecNumber>
    </recommendedName>
    <alternativeName>
        <fullName evidence="16 19">Cobalamin synthase</fullName>
    </alternativeName>
    <alternativeName>
        <fullName evidence="15 19">Cobalamin-5'-phosphate synthase</fullName>
    </alternativeName>
</protein>
<evidence type="ECO:0000256" key="11">
    <source>
        <dbReference type="ARBA" id="ARBA00022842"/>
    </source>
</evidence>
<evidence type="ECO:0000256" key="16">
    <source>
        <dbReference type="ARBA" id="ARBA00032853"/>
    </source>
</evidence>
<dbReference type="STRING" id="642780.SAMN04488570_1020"/>
<dbReference type="AlphaFoldDB" id="A0A1H1P1C3"/>
<dbReference type="Proteomes" id="UP000198859">
    <property type="component" value="Chromosome I"/>
</dbReference>
<dbReference type="GO" id="GO:0009236">
    <property type="term" value="P:cobalamin biosynthetic process"/>
    <property type="evidence" value="ECO:0007669"/>
    <property type="project" value="UniProtKB-UniRule"/>
</dbReference>
<dbReference type="GO" id="GO:0005886">
    <property type="term" value="C:plasma membrane"/>
    <property type="evidence" value="ECO:0007669"/>
    <property type="project" value="UniProtKB-SubCell"/>
</dbReference>
<gene>
    <name evidence="19" type="primary">cobS</name>
    <name evidence="20" type="ORF">SAMN04488570_1020</name>
</gene>
<evidence type="ECO:0000313" key="20">
    <source>
        <dbReference type="EMBL" id="SDS04983.1"/>
    </source>
</evidence>
<evidence type="ECO:0000256" key="14">
    <source>
        <dbReference type="ARBA" id="ARBA00025228"/>
    </source>
</evidence>
<comment type="catalytic activity">
    <reaction evidence="18 19">
        <text>alpha-ribazole 5'-phosphate + adenosylcob(III)inamide-GDP = adenosylcob(III)alamin 5'-phosphate + GMP + H(+)</text>
        <dbReference type="Rhea" id="RHEA:23560"/>
        <dbReference type="ChEBI" id="CHEBI:15378"/>
        <dbReference type="ChEBI" id="CHEBI:57918"/>
        <dbReference type="ChEBI" id="CHEBI:58115"/>
        <dbReference type="ChEBI" id="CHEBI:60487"/>
        <dbReference type="ChEBI" id="CHEBI:60493"/>
        <dbReference type="EC" id="2.7.8.26"/>
    </reaction>
</comment>
<keyword evidence="7 19" id="KW-1003">Cell membrane</keyword>
<evidence type="ECO:0000256" key="12">
    <source>
        <dbReference type="ARBA" id="ARBA00022989"/>
    </source>
</evidence>
<evidence type="ECO:0000256" key="9">
    <source>
        <dbReference type="ARBA" id="ARBA00022679"/>
    </source>
</evidence>
<name>A0A1H1P1C3_9ACTN</name>
<keyword evidence="8 19" id="KW-0169">Cobalamin biosynthesis</keyword>
<feature type="transmembrane region" description="Helical" evidence="19">
    <location>
        <begin position="57"/>
        <end position="75"/>
    </location>
</feature>
<dbReference type="PANTHER" id="PTHR34148:SF1">
    <property type="entry name" value="ADENOSYLCOBINAMIDE-GDP RIBAZOLETRANSFERASE"/>
    <property type="match status" value="1"/>
</dbReference>
<dbReference type="InterPro" id="IPR003805">
    <property type="entry name" value="CobS"/>
</dbReference>
<evidence type="ECO:0000256" key="18">
    <source>
        <dbReference type="ARBA" id="ARBA00049504"/>
    </source>
</evidence>
<evidence type="ECO:0000313" key="21">
    <source>
        <dbReference type="Proteomes" id="UP000198859"/>
    </source>
</evidence>